<dbReference type="RefSeq" id="WP_210885263.1">
    <property type="nucleotide sequence ID" value="NZ_JAGPYQ010000001.1"/>
</dbReference>
<gene>
    <name evidence="2" type="ORF">J8N05_22455</name>
</gene>
<feature type="compositionally biased region" description="Basic and acidic residues" evidence="1">
    <location>
        <begin position="1"/>
        <end position="11"/>
    </location>
</feature>
<evidence type="ECO:0000313" key="3">
    <source>
        <dbReference type="Proteomes" id="UP000677413"/>
    </source>
</evidence>
<proteinExistence type="predicted"/>
<protein>
    <submittedName>
        <fullName evidence="2">Uncharacterized protein</fullName>
    </submittedName>
</protein>
<evidence type="ECO:0000256" key="1">
    <source>
        <dbReference type="SAM" id="MobiDB-lite"/>
    </source>
</evidence>
<reference evidence="2 3" key="1">
    <citation type="submission" date="2021-04" db="EMBL/GenBank/DDBJ databases">
        <authorList>
            <person name="Tang X."/>
            <person name="Zhou X."/>
            <person name="Chen X."/>
            <person name="Cernava T."/>
            <person name="Zhang C."/>
        </authorList>
    </citation>
    <scope>NUCLEOTIDE SEQUENCE [LARGE SCALE GENOMIC DNA]</scope>
    <source>
        <strain evidence="2 3">BH-SS-21</strain>
    </source>
</reference>
<accession>A0A940XWG2</accession>
<feature type="compositionally biased region" description="Basic and acidic residues" evidence="1">
    <location>
        <begin position="57"/>
        <end position="76"/>
    </location>
</feature>
<comment type="caution">
    <text evidence="2">The sequence shown here is derived from an EMBL/GenBank/DDBJ whole genome shotgun (WGS) entry which is preliminary data.</text>
</comment>
<organism evidence="2 3">
    <name type="scientific">Streptomyces liliiviolaceus</name>
    <dbReference type="NCBI Taxonomy" id="2823109"/>
    <lineage>
        <taxon>Bacteria</taxon>
        <taxon>Bacillati</taxon>
        <taxon>Actinomycetota</taxon>
        <taxon>Actinomycetes</taxon>
        <taxon>Kitasatosporales</taxon>
        <taxon>Streptomycetaceae</taxon>
        <taxon>Streptomyces</taxon>
    </lineage>
</organism>
<feature type="region of interest" description="Disordered" evidence="1">
    <location>
        <begin position="1"/>
        <end position="76"/>
    </location>
</feature>
<dbReference type="AlphaFoldDB" id="A0A940XWG2"/>
<keyword evidence="3" id="KW-1185">Reference proteome</keyword>
<dbReference type="EMBL" id="JAGPYQ010000001">
    <property type="protein sequence ID" value="MBQ0850928.1"/>
    <property type="molecule type" value="Genomic_DNA"/>
</dbReference>
<evidence type="ECO:0000313" key="2">
    <source>
        <dbReference type="EMBL" id="MBQ0850928.1"/>
    </source>
</evidence>
<dbReference type="Proteomes" id="UP000677413">
    <property type="component" value="Unassembled WGS sequence"/>
</dbReference>
<name>A0A940XWG2_9ACTN</name>
<sequence length="76" mass="8198">MTKHDDDDTHTHHAPGSQPSVRPGSDEPQTVPAPTPPVAWDSGPTDPADLADEEAEPERPAAREEPKKPTSQDDRP</sequence>